<organism evidence="2 3">
    <name type="scientific">Apiospora aurea</name>
    <dbReference type="NCBI Taxonomy" id="335848"/>
    <lineage>
        <taxon>Eukaryota</taxon>
        <taxon>Fungi</taxon>
        <taxon>Dikarya</taxon>
        <taxon>Ascomycota</taxon>
        <taxon>Pezizomycotina</taxon>
        <taxon>Sordariomycetes</taxon>
        <taxon>Xylariomycetidae</taxon>
        <taxon>Amphisphaeriales</taxon>
        <taxon>Apiosporaceae</taxon>
        <taxon>Apiospora</taxon>
    </lineage>
</organism>
<protein>
    <submittedName>
        <fullName evidence="2">Alpha/beta-hydrolase</fullName>
    </submittedName>
</protein>
<evidence type="ECO:0000259" key="1">
    <source>
        <dbReference type="Pfam" id="PF01738"/>
    </source>
</evidence>
<dbReference type="EMBL" id="JAQQWE010000005">
    <property type="protein sequence ID" value="KAK7952283.1"/>
    <property type="molecule type" value="Genomic_DNA"/>
</dbReference>
<dbReference type="RefSeq" id="XP_066700345.1">
    <property type="nucleotide sequence ID" value="XM_066844233.1"/>
</dbReference>
<dbReference type="Gene3D" id="3.40.50.1820">
    <property type="entry name" value="alpha/beta hydrolase"/>
    <property type="match status" value="1"/>
</dbReference>
<dbReference type="Proteomes" id="UP001391051">
    <property type="component" value="Unassembled WGS sequence"/>
</dbReference>
<name>A0ABR1QE81_9PEZI</name>
<evidence type="ECO:0000313" key="2">
    <source>
        <dbReference type="EMBL" id="KAK7952283.1"/>
    </source>
</evidence>
<evidence type="ECO:0000313" key="3">
    <source>
        <dbReference type="Proteomes" id="UP001391051"/>
    </source>
</evidence>
<sequence length="295" mass="32316">MTSAGYCRDCFTGTLHGDAVLTGHVERIHGLPTYVAEPEAGAKPKGLIVIIPDAFGWELQNTRALADSYARRGEFLVYLPDFMDGAAPPQSLLAEIDGIMGPSPDWYTTLVMKPYWAMKTVATMVPFLFWTRRSVAKPRMVRFFQDLRASPPPFQTPNLKVGVAGFCWGGYYTIFLAQDNSETRAASPASVEGRPLIDCGFTGHPSGVSVPADILAVRLPLSIANGPDDVLMGRDKMVQLTRILEANEDAAHEVVVYEGARHGFANRGDPNDPKQAEIGLRAEDQAVNWFSRNLC</sequence>
<dbReference type="Pfam" id="PF01738">
    <property type="entry name" value="DLH"/>
    <property type="match status" value="1"/>
</dbReference>
<feature type="domain" description="Dienelactone hydrolase" evidence="1">
    <location>
        <begin position="32"/>
        <end position="292"/>
    </location>
</feature>
<dbReference type="PANTHER" id="PTHR17630">
    <property type="entry name" value="DIENELACTONE HYDROLASE"/>
    <property type="match status" value="1"/>
</dbReference>
<proteinExistence type="predicted"/>
<dbReference type="SUPFAM" id="SSF53474">
    <property type="entry name" value="alpha/beta-Hydrolases"/>
    <property type="match status" value="1"/>
</dbReference>
<keyword evidence="3" id="KW-1185">Reference proteome</keyword>
<dbReference type="InterPro" id="IPR029058">
    <property type="entry name" value="AB_hydrolase_fold"/>
</dbReference>
<reference evidence="2 3" key="1">
    <citation type="submission" date="2023-01" db="EMBL/GenBank/DDBJ databases">
        <title>Analysis of 21 Apiospora genomes using comparative genomics revels a genus with tremendous synthesis potential of carbohydrate active enzymes and secondary metabolites.</title>
        <authorList>
            <person name="Sorensen T."/>
        </authorList>
    </citation>
    <scope>NUCLEOTIDE SEQUENCE [LARGE SCALE GENOMIC DNA]</scope>
    <source>
        <strain evidence="2 3">CBS 24483</strain>
    </source>
</reference>
<accession>A0ABR1QE81</accession>
<dbReference type="PANTHER" id="PTHR17630:SF105">
    <property type="entry name" value="DIENELACTONE HYDROLASE FAMILY PROTEIN (AFU_ORTHOLOGUE AFUA_4G08790)"/>
    <property type="match status" value="1"/>
</dbReference>
<gene>
    <name evidence="2" type="ORF">PG986_008011</name>
</gene>
<dbReference type="GeneID" id="92077295"/>
<comment type="caution">
    <text evidence="2">The sequence shown here is derived from an EMBL/GenBank/DDBJ whole genome shotgun (WGS) entry which is preliminary data.</text>
</comment>
<dbReference type="InterPro" id="IPR002925">
    <property type="entry name" value="Dienelactn_hydro"/>
</dbReference>